<name>A0A316E659_9FLAO</name>
<dbReference type="Proteomes" id="UP000245667">
    <property type="component" value="Unassembled WGS sequence"/>
</dbReference>
<dbReference type="AlphaFoldDB" id="A0A316E659"/>
<comment type="caution">
    <text evidence="1">The sequence shown here is derived from an EMBL/GenBank/DDBJ whole genome shotgun (WGS) entry which is preliminary data.</text>
</comment>
<sequence>MVIPLYLIKHRDEKLSAYSSQIALVLRIYYRTGNHNVVDIENKHGLSGFYKEKEFLETCELPIKKSNFVSFKGKIFK</sequence>
<reference evidence="1 2" key="1">
    <citation type="submission" date="2018-05" db="EMBL/GenBank/DDBJ databases">
        <title>Genomic Encyclopedia of Archaeal and Bacterial Type Strains, Phase II (KMG-II): from individual species to whole genera.</title>
        <authorList>
            <person name="Goeker M."/>
        </authorList>
    </citation>
    <scope>NUCLEOTIDE SEQUENCE [LARGE SCALE GENOMIC DNA]</scope>
    <source>
        <strain evidence="1 2">DSM 23514</strain>
    </source>
</reference>
<evidence type="ECO:0000313" key="2">
    <source>
        <dbReference type="Proteomes" id="UP000245667"/>
    </source>
</evidence>
<gene>
    <name evidence="1" type="ORF">LX92_00298</name>
</gene>
<protein>
    <submittedName>
        <fullName evidence="1">Uncharacterized protein</fullName>
    </submittedName>
</protein>
<evidence type="ECO:0000313" key="1">
    <source>
        <dbReference type="EMBL" id="PWK25556.1"/>
    </source>
</evidence>
<dbReference type="EMBL" id="QGGQ01000001">
    <property type="protein sequence ID" value="PWK25556.1"/>
    <property type="molecule type" value="Genomic_DNA"/>
</dbReference>
<proteinExistence type="predicted"/>
<organism evidence="1 2">
    <name type="scientific">Maribacter polysiphoniae</name>
    <dbReference type="NCBI Taxonomy" id="429344"/>
    <lineage>
        <taxon>Bacteria</taxon>
        <taxon>Pseudomonadati</taxon>
        <taxon>Bacteroidota</taxon>
        <taxon>Flavobacteriia</taxon>
        <taxon>Flavobacteriales</taxon>
        <taxon>Flavobacteriaceae</taxon>
        <taxon>Maribacter</taxon>
    </lineage>
</organism>
<accession>A0A316E659</accession>